<evidence type="ECO:0000313" key="1">
    <source>
        <dbReference type="EMBL" id="MPN02778.1"/>
    </source>
</evidence>
<gene>
    <name evidence="1" type="ORF">SDC9_149994</name>
</gene>
<organism evidence="1">
    <name type="scientific">bioreactor metagenome</name>
    <dbReference type="NCBI Taxonomy" id="1076179"/>
    <lineage>
        <taxon>unclassified sequences</taxon>
        <taxon>metagenomes</taxon>
        <taxon>ecological metagenomes</taxon>
    </lineage>
</organism>
<proteinExistence type="predicted"/>
<comment type="caution">
    <text evidence="1">The sequence shown here is derived from an EMBL/GenBank/DDBJ whole genome shotgun (WGS) entry which is preliminary data.</text>
</comment>
<reference evidence="1" key="1">
    <citation type="submission" date="2019-08" db="EMBL/GenBank/DDBJ databases">
        <authorList>
            <person name="Kucharzyk K."/>
            <person name="Murdoch R.W."/>
            <person name="Higgins S."/>
            <person name="Loffler F."/>
        </authorList>
    </citation>
    <scope>NUCLEOTIDE SEQUENCE</scope>
</reference>
<dbReference type="AlphaFoldDB" id="A0A645EL90"/>
<protein>
    <submittedName>
        <fullName evidence="1">Uncharacterized protein</fullName>
    </submittedName>
</protein>
<accession>A0A645EL90</accession>
<sequence>MEDLAGRKLIVFGLTNDEIGYILPDNDFATTLADALGGMLGKEFFGPQNSHYPEMLSLSPNTGSLIMDYYTAMLLDFKTTAAPIG</sequence>
<name>A0A645EL90_9ZZZZ</name>
<dbReference type="EMBL" id="VSSQ01048730">
    <property type="protein sequence ID" value="MPN02778.1"/>
    <property type="molecule type" value="Genomic_DNA"/>
</dbReference>